<feature type="transmembrane region" description="Helical" evidence="1">
    <location>
        <begin position="133"/>
        <end position="154"/>
    </location>
</feature>
<evidence type="ECO:0000256" key="1">
    <source>
        <dbReference type="SAM" id="Phobius"/>
    </source>
</evidence>
<dbReference type="Pfam" id="PF20152">
    <property type="entry name" value="DUF6534"/>
    <property type="match status" value="1"/>
</dbReference>
<evidence type="ECO:0000313" key="4">
    <source>
        <dbReference type="Proteomes" id="UP000053263"/>
    </source>
</evidence>
<feature type="transmembrane region" description="Helical" evidence="1">
    <location>
        <begin position="45"/>
        <end position="66"/>
    </location>
</feature>
<accession>A0A0C9SWU3</accession>
<feature type="domain" description="DUF6534" evidence="2">
    <location>
        <begin position="225"/>
        <end position="271"/>
    </location>
</feature>
<evidence type="ECO:0000259" key="2">
    <source>
        <dbReference type="Pfam" id="PF20152"/>
    </source>
</evidence>
<dbReference type="Proteomes" id="UP000053263">
    <property type="component" value="Unassembled WGS sequence"/>
</dbReference>
<protein>
    <recommendedName>
        <fullName evidence="2">DUF6534 domain-containing protein</fullName>
    </recommendedName>
</protein>
<reference evidence="3 4" key="1">
    <citation type="submission" date="2014-06" db="EMBL/GenBank/DDBJ databases">
        <title>Evolutionary Origins and Diversification of the Mycorrhizal Mutualists.</title>
        <authorList>
            <consortium name="DOE Joint Genome Institute"/>
            <consortium name="Mycorrhizal Genomics Consortium"/>
            <person name="Kohler A."/>
            <person name="Kuo A."/>
            <person name="Nagy L.G."/>
            <person name="Floudas D."/>
            <person name="Copeland A."/>
            <person name="Barry K.W."/>
            <person name="Cichocki N."/>
            <person name="Veneault-Fourrey C."/>
            <person name="LaButti K."/>
            <person name="Lindquist E.A."/>
            <person name="Lipzen A."/>
            <person name="Lundell T."/>
            <person name="Morin E."/>
            <person name="Murat C."/>
            <person name="Riley R."/>
            <person name="Ohm R."/>
            <person name="Sun H."/>
            <person name="Tunlid A."/>
            <person name="Henrissat B."/>
            <person name="Grigoriev I.V."/>
            <person name="Hibbett D.S."/>
            <person name="Martin F."/>
        </authorList>
    </citation>
    <scope>NUCLEOTIDE SEQUENCE [LARGE SCALE GENOMIC DNA]</scope>
    <source>
        <strain evidence="3 4">FD-325 SS-3</strain>
    </source>
</reference>
<feature type="transmembrane region" description="Helical" evidence="1">
    <location>
        <begin position="12"/>
        <end position="33"/>
    </location>
</feature>
<gene>
    <name evidence="3" type="ORF">PLICRDRAFT_702210</name>
</gene>
<organism evidence="3 4">
    <name type="scientific">Plicaturopsis crispa FD-325 SS-3</name>
    <dbReference type="NCBI Taxonomy" id="944288"/>
    <lineage>
        <taxon>Eukaryota</taxon>
        <taxon>Fungi</taxon>
        <taxon>Dikarya</taxon>
        <taxon>Basidiomycota</taxon>
        <taxon>Agaricomycotina</taxon>
        <taxon>Agaricomycetes</taxon>
        <taxon>Agaricomycetidae</taxon>
        <taxon>Amylocorticiales</taxon>
        <taxon>Amylocorticiaceae</taxon>
        <taxon>Plicatura</taxon>
        <taxon>Plicaturopsis crispa</taxon>
    </lineage>
</organism>
<feature type="transmembrane region" description="Helical" evidence="1">
    <location>
        <begin position="78"/>
        <end position="96"/>
    </location>
</feature>
<dbReference type="InterPro" id="IPR045339">
    <property type="entry name" value="DUF6534"/>
</dbReference>
<keyword evidence="1" id="KW-0812">Transmembrane</keyword>
<sequence>MSTDRSMYSTLGASEIGALLSMGLSGIVVAQVYTYARRFSNDPVWLRIFVCAISCVHRYTALPPLSLFDENTHRICELAYTILLMIAMHAISVTAAARIPASVYMCMLVGSITGILTQVFFARRIWILSGKPYITFACWVLAAFRLVSSVVSAVSSFRTAPNWGDYVVSGTRTFVTVLSGAFAGHPTDGCRDRQTHSVDRSNGSHDKARLRWQSYTLPHAHETYTTVNSSASMAILILLVTAPDNYAWLAVLICFPRLFSISLLTSLNARAAFREDLESTLPMESIRFPQVPAAPSDIMCHAVEEPRYPTEAL</sequence>
<dbReference type="OrthoDB" id="2535105at2759"/>
<feature type="transmembrane region" description="Helical" evidence="1">
    <location>
        <begin position="102"/>
        <end position="121"/>
    </location>
</feature>
<keyword evidence="4" id="KW-1185">Reference proteome</keyword>
<dbReference type="HOGENOM" id="CLU_046025_5_4_1"/>
<name>A0A0C9SWU3_PLICR</name>
<evidence type="ECO:0000313" key="3">
    <source>
        <dbReference type="EMBL" id="KII83935.1"/>
    </source>
</evidence>
<keyword evidence="1" id="KW-0472">Membrane</keyword>
<dbReference type="AlphaFoldDB" id="A0A0C9SWU3"/>
<keyword evidence="1" id="KW-1133">Transmembrane helix</keyword>
<proteinExistence type="predicted"/>
<dbReference type="EMBL" id="KN832573">
    <property type="protein sequence ID" value="KII83935.1"/>
    <property type="molecule type" value="Genomic_DNA"/>
</dbReference>